<comment type="caution">
    <text evidence="1">The sequence shown here is derived from an EMBL/GenBank/DDBJ whole genome shotgun (WGS) entry which is preliminary data.</text>
</comment>
<dbReference type="EMBL" id="JAEPCM010000016">
    <property type="protein sequence ID" value="MCG7944894.1"/>
    <property type="molecule type" value="Genomic_DNA"/>
</dbReference>
<reference evidence="1" key="1">
    <citation type="journal article" date="2021" name="Proc. Natl. Acad. Sci. U.S.A.">
        <title>Global biogeography of chemosynthetic symbionts reveals both localized and globally distributed symbiont groups. .</title>
        <authorList>
            <person name="Osvatic J.T."/>
            <person name="Wilkins L.G.E."/>
            <person name="Leibrecht L."/>
            <person name="Leray M."/>
            <person name="Zauner S."/>
            <person name="Polzin J."/>
            <person name="Camacho Y."/>
            <person name="Gros O."/>
            <person name="van Gils J.A."/>
            <person name="Eisen J.A."/>
            <person name="Petersen J.M."/>
            <person name="Yuen B."/>
        </authorList>
    </citation>
    <scope>NUCLEOTIDE SEQUENCE</scope>
    <source>
        <strain evidence="1">MAGclacostrist064TRANS</strain>
    </source>
</reference>
<dbReference type="Proteomes" id="UP000886667">
    <property type="component" value="Unassembled WGS sequence"/>
</dbReference>
<protein>
    <submittedName>
        <fullName evidence="1">Uncharacterized protein</fullName>
    </submittedName>
</protein>
<sequence length="287" mass="29523">MPVTLPDTATDGDIVVMGGIRYIWRTNRWVGMHSPFLENDAINGNMITDDAINGDHIADNSIGSGEIIDGSITGNDIANNAITLGTHTQGNYVATIAPGNDITVTGSGGETAAVTVAHGNTSNLNGWLNTDDNDEYIDNLQVDDNGHVTGVVWKEVSAGGGSYGCWQSSDTASLRVSNNHATDNVTIPAGATLALCSWTSTFSARRNASVAVHANNTTLQTVTNSSGGESGSGSGGILVCLGNMSTTLTGTSGAIRNTPVTSLGIRTTGTGSERGNLSVNLTVYFNA</sequence>
<dbReference type="AlphaFoldDB" id="A0A9E4K9D4"/>
<name>A0A9E4K9D4_9GAMM</name>
<organism evidence="1 2">
    <name type="scientific">Candidatus Thiodiazotropha taylori</name>
    <dbReference type="NCBI Taxonomy" id="2792791"/>
    <lineage>
        <taxon>Bacteria</taxon>
        <taxon>Pseudomonadati</taxon>
        <taxon>Pseudomonadota</taxon>
        <taxon>Gammaproteobacteria</taxon>
        <taxon>Chromatiales</taxon>
        <taxon>Sedimenticolaceae</taxon>
        <taxon>Candidatus Thiodiazotropha</taxon>
    </lineage>
</organism>
<gene>
    <name evidence="1" type="ORF">JAZ07_00955</name>
</gene>
<evidence type="ECO:0000313" key="1">
    <source>
        <dbReference type="EMBL" id="MCG7944894.1"/>
    </source>
</evidence>
<accession>A0A9E4K9D4</accession>
<proteinExistence type="predicted"/>
<evidence type="ECO:0000313" key="2">
    <source>
        <dbReference type="Proteomes" id="UP000886667"/>
    </source>
</evidence>